<feature type="compositionally biased region" description="Acidic residues" evidence="3">
    <location>
        <begin position="990"/>
        <end position="1004"/>
    </location>
</feature>
<dbReference type="PROSITE" id="PS50005">
    <property type="entry name" value="TPR"/>
    <property type="match status" value="1"/>
</dbReference>
<dbReference type="InterPro" id="IPR011990">
    <property type="entry name" value="TPR-like_helical_dom_sf"/>
</dbReference>
<dbReference type="InterPro" id="IPR027417">
    <property type="entry name" value="P-loop_NTPase"/>
</dbReference>
<feature type="region of interest" description="Disordered" evidence="3">
    <location>
        <begin position="1079"/>
        <end position="1116"/>
    </location>
</feature>
<evidence type="ECO:0000256" key="3">
    <source>
        <dbReference type="SAM" id="MobiDB-lite"/>
    </source>
</evidence>
<evidence type="ECO:0000259" key="4">
    <source>
        <dbReference type="Pfam" id="PF05729"/>
    </source>
</evidence>
<dbReference type="PANTHER" id="PTHR19860">
    <property type="entry name" value="DDB1- AND CUL4-ASSOCIATED FACTOR 12-RELATED"/>
    <property type="match status" value="1"/>
</dbReference>
<dbReference type="SUPFAM" id="SSF52540">
    <property type="entry name" value="P-loop containing nucleoside triphosphate hydrolases"/>
    <property type="match status" value="1"/>
</dbReference>
<feature type="compositionally biased region" description="Polar residues" evidence="3">
    <location>
        <begin position="1233"/>
        <end position="1251"/>
    </location>
</feature>
<feature type="region of interest" description="Disordered" evidence="3">
    <location>
        <begin position="1220"/>
        <end position="1253"/>
    </location>
</feature>
<dbReference type="EMBL" id="JAWDGP010000077">
    <property type="protein sequence ID" value="KAK3803890.1"/>
    <property type="molecule type" value="Genomic_DNA"/>
</dbReference>
<name>A0AAE1BDH1_9GAST</name>
<evidence type="ECO:0000313" key="6">
    <source>
        <dbReference type="Proteomes" id="UP001283361"/>
    </source>
</evidence>
<keyword evidence="1" id="KW-0677">Repeat</keyword>
<feature type="region of interest" description="Disordered" evidence="3">
    <location>
        <begin position="990"/>
        <end position="1012"/>
    </location>
</feature>
<organism evidence="5 6">
    <name type="scientific">Elysia crispata</name>
    <name type="common">lettuce slug</name>
    <dbReference type="NCBI Taxonomy" id="231223"/>
    <lineage>
        <taxon>Eukaryota</taxon>
        <taxon>Metazoa</taxon>
        <taxon>Spiralia</taxon>
        <taxon>Lophotrochozoa</taxon>
        <taxon>Mollusca</taxon>
        <taxon>Gastropoda</taxon>
        <taxon>Heterobranchia</taxon>
        <taxon>Euthyneura</taxon>
        <taxon>Panpulmonata</taxon>
        <taxon>Sacoglossa</taxon>
        <taxon>Placobranchoidea</taxon>
        <taxon>Plakobranchidae</taxon>
        <taxon>Elysia</taxon>
    </lineage>
</organism>
<evidence type="ECO:0000256" key="1">
    <source>
        <dbReference type="ARBA" id="ARBA00022737"/>
    </source>
</evidence>
<dbReference type="Gene3D" id="3.40.50.300">
    <property type="entry name" value="P-loop containing nucleotide triphosphate hydrolases"/>
    <property type="match status" value="1"/>
</dbReference>
<dbReference type="GO" id="GO:0080008">
    <property type="term" value="C:Cul4-RING E3 ubiquitin ligase complex"/>
    <property type="evidence" value="ECO:0007669"/>
    <property type="project" value="TreeGrafter"/>
</dbReference>
<keyword evidence="6" id="KW-1185">Reference proteome</keyword>
<feature type="compositionally biased region" description="Basic and acidic residues" evidence="3">
    <location>
        <begin position="1410"/>
        <end position="1425"/>
    </location>
</feature>
<dbReference type="InterPro" id="IPR051191">
    <property type="entry name" value="DCAF12"/>
</dbReference>
<proteinExistence type="predicted"/>
<evidence type="ECO:0000313" key="5">
    <source>
        <dbReference type="EMBL" id="KAK3803890.1"/>
    </source>
</evidence>
<dbReference type="SUPFAM" id="SSF48452">
    <property type="entry name" value="TPR-like"/>
    <property type="match status" value="1"/>
</dbReference>
<feature type="region of interest" description="Disordered" evidence="3">
    <location>
        <begin position="1030"/>
        <end position="1054"/>
    </location>
</feature>
<feature type="region of interest" description="Disordered" evidence="3">
    <location>
        <begin position="1279"/>
        <end position="1378"/>
    </location>
</feature>
<keyword evidence="2" id="KW-0802">TPR repeat</keyword>
<feature type="compositionally biased region" description="Acidic residues" evidence="3">
    <location>
        <begin position="1329"/>
        <end position="1339"/>
    </location>
</feature>
<dbReference type="PANTHER" id="PTHR19860:SF14">
    <property type="entry name" value="DUF4062 DOMAIN-CONTAINING PROTEIN"/>
    <property type="match status" value="1"/>
</dbReference>
<gene>
    <name evidence="5" type="ORF">RRG08_059756</name>
</gene>
<dbReference type="Gene3D" id="1.25.40.10">
    <property type="entry name" value="Tetratricopeptide repeat domain"/>
    <property type="match status" value="2"/>
</dbReference>
<feature type="region of interest" description="Disordered" evidence="3">
    <location>
        <begin position="1398"/>
        <end position="1432"/>
    </location>
</feature>
<feature type="compositionally biased region" description="Acidic residues" evidence="3">
    <location>
        <begin position="1307"/>
        <end position="1319"/>
    </location>
</feature>
<sequence length="1432" mass="163303">MACAIDCSESSPEQTTVKIFVTSYTDEFFAERDLVRKEILPCVRTWCESRKLTVVEQFIKWGGRHPDQRNVAELEKLQTSIENCYFSSIMPIFLNITSSSLGWVPLWGEYSEEIVEDYQEAFGLLYEDLELLASAFREDNPNSLFLLRNDDLIHDLKDEDLSYFVQATSASQKSSGEYDKIKHKFPHDRVITYSPKYQGVDTKNRPLLTFPDEFRQSVTDFIEQRIAYDYCGEDDTLSNDPRLSHYEFLQSRGKSVWGRDNVVQQIENYVEREERDIPLVLLGASGSGKTSIMCLAVKTIMNKLTEGALQAFGDRGGKWRVFYHFVGAVPGSSSLEQMLKRLLREMGMSKKNSSCAKDLDSAAQMCCSMLSNLNTEPLIIFLDGADQFTKEHGARIISWVPRKLAPQVRLVMAMVTETEVHKALLERETKPTQICVTPLDNASKQCLIEDILETNKLKERQLRSLLDKPSSENPLWLTLACQEVKLAESSEKVSEKIENLPESLLMLFEELLQRLESGRDGDLHIGILCLLEASAAGLNEFELRELMADGTLTIPPSPFEEKEETEKAEKDMLRKKDHLSDEVWKAAYQILQPFLRPYGDSREGRLDFYHRALSKAVRKRYFTEVVDQEATTGKTERSRAYYFWHRKLASYFKDHGDTARMVEEYPYHLSCLDDKFHLAQCLCEWRVFDRLYHEEYSSQLMNYWRKVGPITEMISSYEAALKKFEEADAANEAAVSMRYERVCRVTIQAGKHQDALELLKTAMKIEEKELGARPHRMVDLYSLMSEIYDEKLKLNDFVSRSQLPDLRKTIHYAKKSIRIRKTLPGPYHKYKLGMSLMRLAFNMKSWDATGGGSELSGPDAVVEGNKYIDRSLKIFLELNDMGHYAEALMTKGVLAPRGSMEQLKLYNQAMELCMQMYGELHILTSRLYINIGIVYEDNKDYKRSYQYFKKWARLSEEIMGPDHPKTLRAKGVLRESRYRRIAMELGEWVEDDDELQEAEEEDERTESCEMEHSYDDTVNNILIVSQDESSLDSALGAGDGPSTSSVSTSASQGSGQTVAQPLYNIVPLAPNSYLQSLETRDHQSPLENSMGSGGSGDPQWGRNRPRDPSRYVRSRLERCNAIRRGIPSSEHMSSERLEMPRLVYEGQSNLLEGRLHPYPSDSNQEESLSSNSNLYYRLENLMQDLRFNIRDSNNRSSSSSSISSFPPSHRVDRLPRVLTSSSSAVRLPPLSNPIEQQTSEASSTGNESLSSFPHAADVESALREHETFNLLVSRTQARHVPGGQAGLTPNSSGDSIGQVFSNGYLPSDEENAEGDDDSSDHEGHSDSENFYDDNFEDYDEHYNVVADEFAVSADNEEEEEPEIRNLDSAGDDPGNSLVYVDSGEAHFFESILSDNRFARDDDEENSETIYDIHQDSENRSDHNSEPRVINRT</sequence>
<dbReference type="InterPro" id="IPR019734">
    <property type="entry name" value="TPR_rpt"/>
</dbReference>
<evidence type="ECO:0000256" key="2">
    <source>
        <dbReference type="PROSITE-ProRule" id="PRU00339"/>
    </source>
</evidence>
<accession>A0AAE1BDH1</accession>
<dbReference type="Proteomes" id="UP001283361">
    <property type="component" value="Unassembled WGS sequence"/>
</dbReference>
<dbReference type="InterPro" id="IPR007111">
    <property type="entry name" value="NACHT_NTPase"/>
</dbReference>
<feature type="compositionally biased region" description="Polar residues" evidence="3">
    <location>
        <begin position="1287"/>
        <end position="1301"/>
    </location>
</feature>
<comment type="caution">
    <text evidence="5">The sequence shown here is derived from an EMBL/GenBank/DDBJ whole genome shotgun (WGS) entry which is preliminary data.</text>
</comment>
<feature type="compositionally biased region" description="Basic and acidic residues" evidence="3">
    <location>
        <begin position="1104"/>
        <end position="1116"/>
    </location>
</feature>
<dbReference type="Pfam" id="PF05729">
    <property type="entry name" value="NACHT"/>
    <property type="match status" value="1"/>
</dbReference>
<feature type="domain" description="NACHT" evidence="4">
    <location>
        <begin position="279"/>
        <end position="452"/>
    </location>
</feature>
<protein>
    <recommendedName>
        <fullName evidence="4">NACHT domain-containing protein</fullName>
    </recommendedName>
</protein>
<feature type="repeat" description="TPR" evidence="2">
    <location>
        <begin position="925"/>
        <end position="958"/>
    </location>
</feature>
<reference evidence="5" key="1">
    <citation type="journal article" date="2023" name="G3 (Bethesda)">
        <title>A reference genome for the long-term kleptoplast-retaining sea slug Elysia crispata morphotype clarki.</title>
        <authorList>
            <person name="Eastman K.E."/>
            <person name="Pendleton A.L."/>
            <person name="Shaikh M.A."/>
            <person name="Suttiyut T."/>
            <person name="Ogas R."/>
            <person name="Tomko P."/>
            <person name="Gavelis G."/>
            <person name="Widhalm J.R."/>
            <person name="Wisecaver J.H."/>
        </authorList>
    </citation>
    <scope>NUCLEOTIDE SEQUENCE</scope>
    <source>
        <strain evidence="5">ECLA1</strain>
    </source>
</reference>
<feature type="compositionally biased region" description="Low complexity" evidence="3">
    <location>
        <begin position="1042"/>
        <end position="1054"/>
    </location>
</feature>